<evidence type="ECO:0000256" key="1">
    <source>
        <dbReference type="SAM" id="MobiDB-lite"/>
    </source>
</evidence>
<protein>
    <recommendedName>
        <fullName evidence="5">Integral membrane protein</fullName>
    </recommendedName>
</protein>
<feature type="region of interest" description="Disordered" evidence="1">
    <location>
        <begin position="483"/>
        <end position="513"/>
    </location>
</feature>
<accession>A0ABS3U6B7</accession>
<feature type="transmembrane region" description="Helical" evidence="2">
    <location>
        <begin position="373"/>
        <end position="391"/>
    </location>
</feature>
<feature type="transmembrane region" description="Helical" evidence="2">
    <location>
        <begin position="34"/>
        <end position="54"/>
    </location>
</feature>
<keyword evidence="4" id="KW-1185">Reference proteome</keyword>
<organism evidence="3 4">
    <name type="scientific">Glycomyces niveus</name>
    <dbReference type="NCBI Taxonomy" id="2820287"/>
    <lineage>
        <taxon>Bacteria</taxon>
        <taxon>Bacillati</taxon>
        <taxon>Actinomycetota</taxon>
        <taxon>Actinomycetes</taxon>
        <taxon>Glycomycetales</taxon>
        <taxon>Glycomycetaceae</taxon>
        <taxon>Glycomyces</taxon>
    </lineage>
</organism>
<keyword evidence="2" id="KW-0812">Transmembrane</keyword>
<dbReference type="RefSeq" id="WP_208497437.1">
    <property type="nucleotide sequence ID" value="NZ_JAGFNP010000009.1"/>
</dbReference>
<feature type="transmembrane region" description="Helical" evidence="2">
    <location>
        <begin position="397"/>
        <end position="419"/>
    </location>
</feature>
<feature type="transmembrane region" description="Helical" evidence="2">
    <location>
        <begin position="311"/>
        <end position="330"/>
    </location>
</feature>
<dbReference type="Proteomes" id="UP000681341">
    <property type="component" value="Unassembled WGS sequence"/>
</dbReference>
<sequence>MSDAALNRDERAELERLRAQAQGRGRRGLRWTGSVVLLVLAAVVLVLATVTVFARNEVLNTDRFVETMEPLYHDDEVRAAIAARVSNAVDEALDVDALVAEAIDAVQTRGGPEVLDRLAVPLASGIDSFIDKQVTAVVHSDQFTELWSQATRGAHTALVSLLRGESGSGALELQGEDLVLDLGPVLEQVKQRMVDAGFALAERIPAMSVTFTIASSEALPQLRTAAALLDAAAWILPIAGLALLAAGVALAPDRRRGLLIGALAVAVGMLLLSLGLEIGRSAYLAGLGDAVQSPAAAGNVYDAVTRFLGDAAQTVTVLALIVALACWLLGPGTAARASRRLGATGRDAAARGLAGAGVTFGAAGAFVHRYRRGIEVALVAAGLLWIVLWRYPGVSGVLTVALVVAVLILVVELIGRAAFKAAQSRARAVLFAADAVGEQGQRAGGGTGAERLYKRFTGPGRDQMPAPSIGGCTGLGEATSSGVRGCVTRRGPSSSIPGRVSATSATDHRTPPF</sequence>
<name>A0ABS3U6B7_9ACTN</name>
<feature type="transmembrane region" description="Helical" evidence="2">
    <location>
        <begin position="231"/>
        <end position="251"/>
    </location>
</feature>
<feature type="compositionally biased region" description="Polar residues" evidence="1">
    <location>
        <begin position="491"/>
        <end position="505"/>
    </location>
</feature>
<evidence type="ECO:0000313" key="4">
    <source>
        <dbReference type="Proteomes" id="UP000681341"/>
    </source>
</evidence>
<evidence type="ECO:0000313" key="3">
    <source>
        <dbReference type="EMBL" id="MBO3734323.1"/>
    </source>
</evidence>
<keyword evidence="2" id="KW-0472">Membrane</keyword>
<comment type="caution">
    <text evidence="3">The sequence shown here is derived from an EMBL/GenBank/DDBJ whole genome shotgun (WGS) entry which is preliminary data.</text>
</comment>
<gene>
    <name evidence="3" type="ORF">J5V16_15955</name>
</gene>
<dbReference type="EMBL" id="JAGFNP010000009">
    <property type="protein sequence ID" value="MBO3734323.1"/>
    <property type="molecule type" value="Genomic_DNA"/>
</dbReference>
<keyword evidence="2" id="KW-1133">Transmembrane helix</keyword>
<evidence type="ECO:0008006" key="5">
    <source>
        <dbReference type="Google" id="ProtNLM"/>
    </source>
</evidence>
<reference evidence="3 4" key="1">
    <citation type="submission" date="2021-03" db="EMBL/GenBank/DDBJ databases">
        <title>Glycomyces sp. nov., a novel actinomycete isolated from soil.</title>
        <authorList>
            <person name="Yang X."/>
            <person name="Xu X."/>
        </authorList>
    </citation>
    <scope>NUCLEOTIDE SEQUENCE [LARGE SCALE GENOMIC DNA]</scope>
    <source>
        <strain evidence="3 4">NEAU-S30</strain>
    </source>
</reference>
<proteinExistence type="predicted"/>
<evidence type="ECO:0000256" key="2">
    <source>
        <dbReference type="SAM" id="Phobius"/>
    </source>
</evidence>
<feature type="transmembrane region" description="Helical" evidence="2">
    <location>
        <begin position="258"/>
        <end position="276"/>
    </location>
</feature>